<dbReference type="InterPro" id="IPR033772">
    <property type="entry name" value="UPA"/>
</dbReference>
<feature type="transmembrane region" description="Helical" evidence="12">
    <location>
        <begin position="506"/>
        <end position="529"/>
    </location>
</feature>
<dbReference type="InterPro" id="IPR057755">
    <property type="entry name" value="UNC5A-D-like_N"/>
</dbReference>
<dbReference type="InterPro" id="IPR013783">
    <property type="entry name" value="Ig-like_fold"/>
</dbReference>
<feature type="domain" description="Ig-like" evidence="15">
    <location>
        <begin position="285"/>
        <end position="384"/>
    </location>
</feature>
<dbReference type="InterPro" id="IPR000488">
    <property type="entry name" value="Death_dom"/>
</dbReference>
<dbReference type="PANTHER" id="PTHR12582:SF47">
    <property type="entry name" value="NETRIN RECEPTOR UNC-5"/>
    <property type="match status" value="1"/>
</dbReference>
<dbReference type="Pfam" id="PF00791">
    <property type="entry name" value="ZU5"/>
    <property type="match status" value="1"/>
</dbReference>
<feature type="compositionally biased region" description="Low complexity" evidence="13">
    <location>
        <begin position="1099"/>
        <end position="1111"/>
    </location>
</feature>
<reference evidence="17" key="1">
    <citation type="submission" date="2022-06" db="EMBL/GenBank/DDBJ databases">
        <authorList>
            <person name="Berger JAMES D."/>
            <person name="Berger JAMES D."/>
        </authorList>
    </citation>
    <scope>NUCLEOTIDE SEQUENCE [LARGE SCALE GENOMIC DNA]</scope>
</reference>
<evidence type="ECO:0000256" key="8">
    <source>
        <dbReference type="ARBA" id="ARBA00023157"/>
    </source>
</evidence>
<keyword evidence="10" id="KW-0325">Glycoprotein</keyword>
<dbReference type="Pfam" id="PF00531">
    <property type="entry name" value="Death"/>
    <property type="match status" value="1"/>
</dbReference>
<dbReference type="Pfam" id="PF17217">
    <property type="entry name" value="UPA"/>
    <property type="match status" value="1"/>
</dbReference>
<dbReference type="PROSITE" id="PS50017">
    <property type="entry name" value="DEATH_DOMAIN"/>
    <property type="match status" value="1"/>
</dbReference>
<evidence type="ECO:0000256" key="5">
    <source>
        <dbReference type="ARBA" id="ARBA00022729"/>
    </source>
</evidence>
<dbReference type="SMART" id="SM00409">
    <property type="entry name" value="IG"/>
    <property type="match status" value="1"/>
</dbReference>
<feature type="signal peptide" evidence="12">
    <location>
        <begin position="1"/>
        <end position="23"/>
    </location>
</feature>
<keyword evidence="4 12" id="KW-0812">Transmembrane</keyword>
<feature type="chain" id="PRO_5041515743" description="Netrin receptor UNC5" evidence="12">
    <location>
        <begin position="24"/>
        <end position="1394"/>
    </location>
</feature>
<dbReference type="GO" id="GO:0005886">
    <property type="term" value="C:plasma membrane"/>
    <property type="evidence" value="ECO:0007669"/>
    <property type="project" value="UniProtKB-SubCell"/>
</dbReference>
<dbReference type="SUPFAM" id="SSF48726">
    <property type="entry name" value="Immunoglobulin"/>
    <property type="match status" value="1"/>
</dbReference>
<keyword evidence="17" id="KW-1185">Reference proteome</keyword>
<keyword evidence="5 12" id="KW-0732">Signal</keyword>
<dbReference type="SMART" id="SM00005">
    <property type="entry name" value="DEATH"/>
    <property type="match status" value="1"/>
</dbReference>
<evidence type="ECO:0000256" key="1">
    <source>
        <dbReference type="ARBA" id="ARBA00004479"/>
    </source>
</evidence>
<dbReference type="Gene3D" id="2.60.220.30">
    <property type="match status" value="1"/>
</dbReference>
<dbReference type="InterPro" id="IPR036179">
    <property type="entry name" value="Ig-like_dom_sf"/>
</dbReference>
<protein>
    <recommendedName>
        <fullName evidence="12">Netrin receptor UNC5</fullName>
    </recommendedName>
</protein>
<feature type="domain" description="ZU5" evidence="16">
    <location>
        <begin position="885"/>
        <end position="991"/>
    </location>
</feature>
<dbReference type="CDD" id="cd08781">
    <property type="entry name" value="Death_UNC5-like"/>
    <property type="match status" value="1"/>
</dbReference>
<proteinExistence type="inferred from homology"/>
<dbReference type="InterPro" id="IPR000906">
    <property type="entry name" value="ZU5_dom"/>
</dbReference>
<feature type="domain" description="Death" evidence="14">
    <location>
        <begin position="1323"/>
        <end position="1387"/>
    </location>
</feature>
<dbReference type="GO" id="GO:0005042">
    <property type="term" value="F:netrin receptor activity"/>
    <property type="evidence" value="ECO:0007669"/>
    <property type="project" value="UniProtKB-UniRule"/>
</dbReference>
<dbReference type="SMART" id="SM00408">
    <property type="entry name" value="IGc2"/>
    <property type="match status" value="1"/>
</dbReference>
<evidence type="ECO:0000259" key="14">
    <source>
        <dbReference type="PROSITE" id="PS50017"/>
    </source>
</evidence>
<dbReference type="Pfam" id="PF13927">
    <property type="entry name" value="Ig_3"/>
    <property type="match status" value="1"/>
</dbReference>
<evidence type="ECO:0000259" key="16">
    <source>
        <dbReference type="PROSITE" id="PS51145"/>
    </source>
</evidence>
<keyword evidence="11 12" id="KW-0393">Immunoglobulin domain</keyword>
<keyword evidence="7 12" id="KW-0472">Membrane</keyword>
<dbReference type="Gene3D" id="1.10.533.10">
    <property type="entry name" value="Death Domain, Fas"/>
    <property type="match status" value="1"/>
</dbReference>
<dbReference type="SMART" id="SM00218">
    <property type="entry name" value="ZU5"/>
    <property type="match status" value="1"/>
</dbReference>
<comment type="function">
    <text evidence="12">Receptor for netrin required for axon guidance. Mediates axon repulsion of neuronal growth cones in the developing nervous system upon ligand binding.</text>
</comment>
<dbReference type="PANTHER" id="PTHR12582">
    <property type="entry name" value="NETRIN RECEPTOR UNC5"/>
    <property type="match status" value="1"/>
</dbReference>
<keyword evidence="9 12" id="KW-0675">Receptor</keyword>
<dbReference type="InterPro" id="IPR003599">
    <property type="entry name" value="Ig_sub"/>
</dbReference>
<evidence type="ECO:0000256" key="10">
    <source>
        <dbReference type="ARBA" id="ARBA00023180"/>
    </source>
</evidence>
<evidence type="ECO:0000256" key="4">
    <source>
        <dbReference type="ARBA" id="ARBA00022692"/>
    </source>
</evidence>
<comment type="similarity">
    <text evidence="2 12">Belongs to the unc-5 family.</text>
</comment>
<sequence length="1394" mass="154119">MDSHLSSSIFLLFILSNHGLILALANSNRRIHSRHGLTQPNHNQLPHTLDEYALNKMQSDEEDLKLSKEMPILDTMIPSETETGVKSSSQVKLRAGVRKSNDFGTGVRNHNNKNNNNHKLNGQHSPKDDSNLLDSYWSDTNVGNIFDIGWDPSPPKGTDSQKDLVQPDETHLEGVPSFIQHPKPQYYTMKDHPATIECVAEPVSHAAIKCADQTIPYKGPGESGRLQITQLNSDNQPDPEGKRWVLRMKVKARDVEEWFDSYVCHCEAWNKVVELQRPKKVISKPTVVKEAYLDRKFQLEPVSTDLAVSKRLVLTCLPPKGDPDPEVFWLKDEKRVDSKSFPHIIINDYNHLIIENTTIADSGNYTCVASCLGIEYRYANARVNIFPYNSVMNRPANDDLTSWGDWGACHKFTTEGNNPQVICQQTRYRLCANRLASMVELKSPDVSSLLNNRCPLPQFQTRNCSVNQCTSFLNSPVPFGVHNADMKSVTTISTVPSTQLFRTREIAIYVGLFLSLAVLLAIVAIVALITRRKSLKFSTTRALHYSSCFHGKRSCRQEKVNKKPQDLLLSGDLTQTMITIMNPSVADTQKMGRMTQNYNNNTSNMNGKAVMPSVMKGSINGMQIQHQYTTTPVNNIPPLSTVGQSLVFSNGASLGTSTALLGNLPPPPAPPPPPPPTPPPPLPGTLPPIPVTSINLDGGGATPDLSGYSGFPSSLPSTQHFMNTLSCQVNGYLTSSPYMQTSIGHNNQAGSLGTEPAYVESDVALPRIGCGQNFTPSNLPPVGAGNMNGPNESSSGPSTANTGTAVTAVGSCNGGSSNGSMGLPINGCLTSRSPNFNVNYLNSETDACDEKCRPQSGLYHELSLDRISTSRSLSCEFKESFDLDTVVRATISCNGDQLALPESGVFLTIPQGALQLNSLVEVYLAICREDKHRPTLGDHQTLLSPVVQFGPVDLHFLKPILLSFPHCAALNQSSWLIRILALGPHSTRSSNNLNASNTNGYKSTYNGLSSNLDNFTWQEVGIIGYESNSSNLMCHLDFNMAHLMTDVAQRYCLVGETQKFLGANRFPFSHIHNKSSSHTEFHDSSNGVSGNGLQRMKITNSTNNSNNNNNNVMTDSSQDSGFLSDLQPATKMLKLAAFAGPLTPTIDYNIRVYVLADTKDALEHVLSVERRLEGKLLDNPKSLLFKDNGGGLCFYIEDISNGWRSRLQTKSQEIPFRHIWNGTQMSTLHCAFSLEHLDPRQATVSCKIIVYQENAQLQGQILEISSQKFENLNFSQLKYGQSRTMFSNSEDGNSEAHYSPISYRLPVVVSQRLCKMLDGRDSDWQKLAKHIGMEKYIFYLKSQTSPTTVLLNMWEAQHRDELALNELKAIFYAMERKDCANLLDLDMNAQNCRR</sequence>
<evidence type="ECO:0000256" key="3">
    <source>
        <dbReference type="ARBA" id="ARBA00022473"/>
    </source>
</evidence>
<dbReference type="InterPro" id="IPR003598">
    <property type="entry name" value="Ig_sub2"/>
</dbReference>
<accession>A0AA85JKX5</accession>
<evidence type="ECO:0000256" key="7">
    <source>
        <dbReference type="ARBA" id="ARBA00023136"/>
    </source>
</evidence>
<reference evidence="18" key="2">
    <citation type="submission" date="2023-11" db="UniProtKB">
        <authorList>
            <consortium name="WormBaseParasite"/>
        </authorList>
    </citation>
    <scope>IDENTIFICATION</scope>
</reference>
<dbReference type="InterPro" id="IPR007110">
    <property type="entry name" value="Ig-like_dom"/>
</dbReference>
<keyword evidence="6 12" id="KW-1133">Transmembrane helix</keyword>
<evidence type="ECO:0000256" key="11">
    <source>
        <dbReference type="ARBA" id="ARBA00023319"/>
    </source>
</evidence>
<dbReference type="PROSITE" id="PS51145">
    <property type="entry name" value="ZU5"/>
    <property type="match status" value="1"/>
</dbReference>
<feature type="region of interest" description="Disordered" evidence="13">
    <location>
        <begin position="99"/>
        <end position="128"/>
    </location>
</feature>
<keyword evidence="8" id="KW-1015">Disulfide bond</keyword>
<evidence type="ECO:0000256" key="13">
    <source>
        <dbReference type="SAM" id="MobiDB-lite"/>
    </source>
</evidence>
<evidence type="ECO:0000313" key="17">
    <source>
        <dbReference type="Proteomes" id="UP000050795"/>
    </source>
</evidence>
<comment type="subcellular location">
    <subcellularLocation>
        <location evidence="12">Cell membrane</location>
        <topology evidence="12">Single-pass type I membrane protein</topology>
    </subcellularLocation>
    <subcellularLocation>
        <location evidence="1">Membrane</location>
        <topology evidence="1">Single-pass type I membrane protein</topology>
    </subcellularLocation>
</comment>
<dbReference type="PROSITE" id="PS50835">
    <property type="entry name" value="IG_LIKE"/>
    <property type="match status" value="1"/>
</dbReference>
<dbReference type="Pfam" id="PF25609">
    <property type="entry name" value="Unc5_NetrinR_N"/>
    <property type="match status" value="1"/>
</dbReference>
<feature type="region of interest" description="Disordered" evidence="13">
    <location>
        <begin position="657"/>
        <end position="710"/>
    </location>
</feature>
<keyword evidence="3 12" id="KW-0217">Developmental protein</keyword>
<dbReference type="WBParaSite" id="TREG1_25530.3">
    <property type="protein sequence ID" value="TREG1_25530.3"/>
    <property type="gene ID" value="TREG1_25530"/>
</dbReference>
<dbReference type="SUPFAM" id="SSF47986">
    <property type="entry name" value="DEATH domain"/>
    <property type="match status" value="1"/>
</dbReference>
<feature type="compositionally biased region" description="Pro residues" evidence="13">
    <location>
        <begin position="664"/>
        <end position="690"/>
    </location>
</feature>
<dbReference type="Proteomes" id="UP000050795">
    <property type="component" value="Unassembled WGS sequence"/>
</dbReference>
<evidence type="ECO:0000256" key="9">
    <source>
        <dbReference type="ARBA" id="ARBA00023170"/>
    </source>
</evidence>
<evidence type="ECO:0000256" key="6">
    <source>
        <dbReference type="ARBA" id="ARBA00022989"/>
    </source>
</evidence>
<dbReference type="InterPro" id="IPR011029">
    <property type="entry name" value="DEATH-like_dom_sf"/>
</dbReference>
<evidence type="ECO:0000313" key="18">
    <source>
        <dbReference type="WBParaSite" id="TREG1_25530.3"/>
    </source>
</evidence>
<dbReference type="GO" id="GO:0008045">
    <property type="term" value="P:motor neuron axon guidance"/>
    <property type="evidence" value="ECO:0007669"/>
    <property type="project" value="TreeGrafter"/>
</dbReference>
<name>A0AA85JKX5_TRIRE</name>
<feature type="region of interest" description="Disordered" evidence="13">
    <location>
        <begin position="1077"/>
        <end position="1120"/>
    </location>
</feature>
<evidence type="ECO:0000256" key="2">
    <source>
        <dbReference type="ARBA" id="ARBA00009844"/>
    </source>
</evidence>
<organism evidence="17 18">
    <name type="scientific">Trichobilharzia regenti</name>
    <name type="common">Nasal bird schistosome</name>
    <dbReference type="NCBI Taxonomy" id="157069"/>
    <lineage>
        <taxon>Eukaryota</taxon>
        <taxon>Metazoa</taxon>
        <taxon>Spiralia</taxon>
        <taxon>Lophotrochozoa</taxon>
        <taxon>Platyhelminthes</taxon>
        <taxon>Trematoda</taxon>
        <taxon>Digenea</taxon>
        <taxon>Strigeidida</taxon>
        <taxon>Schistosomatoidea</taxon>
        <taxon>Schistosomatidae</taxon>
        <taxon>Trichobilharzia</taxon>
    </lineage>
</organism>
<evidence type="ECO:0000259" key="15">
    <source>
        <dbReference type="PROSITE" id="PS50835"/>
    </source>
</evidence>
<dbReference type="InterPro" id="IPR037936">
    <property type="entry name" value="UNC5A-D"/>
</dbReference>
<evidence type="ECO:0000256" key="12">
    <source>
        <dbReference type="RuleBase" id="RU367033"/>
    </source>
</evidence>
<dbReference type="Gene3D" id="2.60.40.10">
    <property type="entry name" value="Immunoglobulins"/>
    <property type="match status" value="2"/>
</dbReference>